<dbReference type="EMBL" id="BAAAOB010000001">
    <property type="protein sequence ID" value="GAA1779262.1"/>
    <property type="molecule type" value="Genomic_DNA"/>
</dbReference>
<reference evidence="9 10" key="1">
    <citation type="journal article" date="2019" name="Int. J. Syst. Evol. Microbiol.">
        <title>The Global Catalogue of Microorganisms (GCM) 10K type strain sequencing project: providing services to taxonomists for standard genome sequencing and annotation.</title>
        <authorList>
            <consortium name="The Broad Institute Genomics Platform"/>
            <consortium name="The Broad Institute Genome Sequencing Center for Infectious Disease"/>
            <person name="Wu L."/>
            <person name="Ma J."/>
        </authorList>
    </citation>
    <scope>NUCLEOTIDE SEQUENCE [LARGE SCALE GENOMIC DNA]</scope>
    <source>
        <strain evidence="9 10">JCM 14736</strain>
    </source>
</reference>
<evidence type="ECO:0000256" key="4">
    <source>
        <dbReference type="ARBA" id="ARBA00022741"/>
    </source>
</evidence>
<evidence type="ECO:0000259" key="8">
    <source>
        <dbReference type="PROSITE" id="PS50893"/>
    </source>
</evidence>
<dbReference type="InterPro" id="IPR050763">
    <property type="entry name" value="ABC_transporter_ATP-binding"/>
</dbReference>
<dbReference type="PROSITE" id="PS00211">
    <property type="entry name" value="ABC_TRANSPORTER_1"/>
    <property type="match status" value="1"/>
</dbReference>
<dbReference type="PANTHER" id="PTHR42711">
    <property type="entry name" value="ABC TRANSPORTER ATP-BINDING PROTEIN"/>
    <property type="match status" value="1"/>
</dbReference>
<dbReference type="InterPro" id="IPR017871">
    <property type="entry name" value="ABC_transporter-like_CS"/>
</dbReference>
<comment type="subcellular location">
    <subcellularLocation>
        <location evidence="1">Cell membrane</location>
        <topology evidence="1">Peripheral membrane protein</topology>
    </subcellularLocation>
</comment>
<protein>
    <submittedName>
        <fullName evidence="9">ABC transporter ATP-binding protein</fullName>
    </submittedName>
</protein>
<dbReference type="PANTHER" id="PTHR42711:SF5">
    <property type="entry name" value="ABC TRANSPORTER ATP-BINDING PROTEIN NATA"/>
    <property type="match status" value="1"/>
</dbReference>
<gene>
    <name evidence="9" type="ORF">GCM10009768_05180</name>
</gene>
<evidence type="ECO:0000256" key="2">
    <source>
        <dbReference type="ARBA" id="ARBA00005417"/>
    </source>
</evidence>
<dbReference type="InterPro" id="IPR003439">
    <property type="entry name" value="ABC_transporter-like_ATP-bd"/>
</dbReference>
<evidence type="ECO:0000256" key="1">
    <source>
        <dbReference type="ARBA" id="ARBA00004202"/>
    </source>
</evidence>
<keyword evidence="3" id="KW-0813">Transport</keyword>
<evidence type="ECO:0000256" key="3">
    <source>
        <dbReference type="ARBA" id="ARBA00022448"/>
    </source>
</evidence>
<feature type="compositionally biased region" description="Low complexity" evidence="7">
    <location>
        <begin position="301"/>
        <end position="311"/>
    </location>
</feature>
<keyword evidence="10" id="KW-1185">Reference proteome</keyword>
<feature type="domain" description="ABC transporter" evidence="8">
    <location>
        <begin position="15"/>
        <end position="240"/>
    </location>
</feature>
<dbReference type="InterPro" id="IPR003593">
    <property type="entry name" value="AAA+_ATPase"/>
</dbReference>
<dbReference type="SUPFAM" id="SSF52540">
    <property type="entry name" value="P-loop containing nucleoside triphosphate hydrolases"/>
    <property type="match status" value="1"/>
</dbReference>
<dbReference type="InterPro" id="IPR027417">
    <property type="entry name" value="P-loop_NTPase"/>
</dbReference>
<evidence type="ECO:0000256" key="7">
    <source>
        <dbReference type="SAM" id="MobiDB-lite"/>
    </source>
</evidence>
<evidence type="ECO:0000313" key="10">
    <source>
        <dbReference type="Proteomes" id="UP001500851"/>
    </source>
</evidence>
<evidence type="ECO:0000256" key="5">
    <source>
        <dbReference type="ARBA" id="ARBA00022840"/>
    </source>
</evidence>
<proteinExistence type="inferred from homology"/>
<dbReference type="Gene3D" id="3.40.50.300">
    <property type="entry name" value="P-loop containing nucleotide triphosphate hydrolases"/>
    <property type="match status" value="1"/>
</dbReference>
<dbReference type="CDD" id="cd03230">
    <property type="entry name" value="ABC_DR_subfamily_A"/>
    <property type="match status" value="1"/>
</dbReference>
<comment type="similarity">
    <text evidence="2">Belongs to the ABC transporter superfamily.</text>
</comment>
<evidence type="ECO:0000313" key="9">
    <source>
        <dbReference type="EMBL" id="GAA1779262.1"/>
    </source>
</evidence>
<evidence type="ECO:0000256" key="6">
    <source>
        <dbReference type="ARBA" id="ARBA00023251"/>
    </source>
</evidence>
<dbReference type="RefSeq" id="WP_344028905.1">
    <property type="nucleotide sequence ID" value="NZ_BAAAOB010000001.1"/>
</dbReference>
<sequence length="330" mass="35036">MSRTGTSSGGSAPAIAVRGLGKQYGGRPILDGVDLEIGRGETYALLGPNGAGKSTTIEILEGFRTSGGGSVKVLGEDPAKADRAWRARIGIVPQTTAEFGPYTPRELLEHHRRFSPDPRGVDEVLELVGLTEQARIRAPKLSGGQQRRLDVALGIIGGPELVFLDEPTTGFDPEARRQFWSMLEGLTATGTTILLTTHYLDEAERLADRVGVLNGGRIVAEAPPAELGGAEQRMPIVRWREEGRVLERRTERPGELIARLVAAADGEPDWLEVIRPSLEDVYLGLIGAFRADGADADADGTDTSGTDSAGTDSDDADTDGTGTTRQEAGA</sequence>
<dbReference type="GO" id="GO:0005524">
    <property type="term" value="F:ATP binding"/>
    <property type="evidence" value="ECO:0007669"/>
    <property type="project" value="UniProtKB-KW"/>
</dbReference>
<organism evidence="9 10">
    <name type="scientific">Leucobacter iarius</name>
    <dbReference type="NCBI Taxonomy" id="333963"/>
    <lineage>
        <taxon>Bacteria</taxon>
        <taxon>Bacillati</taxon>
        <taxon>Actinomycetota</taxon>
        <taxon>Actinomycetes</taxon>
        <taxon>Micrococcales</taxon>
        <taxon>Microbacteriaceae</taxon>
        <taxon>Leucobacter</taxon>
    </lineage>
</organism>
<comment type="caution">
    <text evidence="9">The sequence shown here is derived from an EMBL/GenBank/DDBJ whole genome shotgun (WGS) entry which is preliminary data.</text>
</comment>
<feature type="region of interest" description="Disordered" evidence="7">
    <location>
        <begin position="293"/>
        <end position="330"/>
    </location>
</feature>
<dbReference type="Proteomes" id="UP001500851">
    <property type="component" value="Unassembled WGS sequence"/>
</dbReference>
<dbReference type="SMART" id="SM00382">
    <property type="entry name" value="AAA"/>
    <property type="match status" value="1"/>
</dbReference>
<keyword evidence="6" id="KW-0046">Antibiotic resistance</keyword>
<name>A0ABN2L8J8_9MICO</name>
<keyword evidence="5 9" id="KW-0067">ATP-binding</keyword>
<dbReference type="Pfam" id="PF00005">
    <property type="entry name" value="ABC_tran"/>
    <property type="match status" value="1"/>
</dbReference>
<keyword evidence="4" id="KW-0547">Nucleotide-binding</keyword>
<accession>A0ABN2L8J8</accession>
<dbReference type="PROSITE" id="PS50893">
    <property type="entry name" value="ABC_TRANSPORTER_2"/>
    <property type="match status" value="1"/>
</dbReference>